<dbReference type="EMBL" id="BOMM01000089">
    <property type="protein sequence ID" value="GIE16511.1"/>
    <property type="molecule type" value="Genomic_DNA"/>
</dbReference>
<evidence type="ECO:0000313" key="3">
    <source>
        <dbReference type="Proteomes" id="UP000598174"/>
    </source>
</evidence>
<dbReference type="Proteomes" id="UP000598174">
    <property type="component" value="Unassembled WGS sequence"/>
</dbReference>
<evidence type="ECO:0000256" key="1">
    <source>
        <dbReference type="SAM" id="MobiDB-lite"/>
    </source>
</evidence>
<feature type="region of interest" description="Disordered" evidence="1">
    <location>
        <begin position="136"/>
        <end position="171"/>
    </location>
</feature>
<name>A0A919J7Y8_9ACTN</name>
<accession>A0A919J7Y8</accession>
<organism evidence="2 3">
    <name type="scientific">Paractinoplanes ferrugineus</name>
    <dbReference type="NCBI Taxonomy" id="113564"/>
    <lineage>
        <taxon>Bacteria</taxon>
        <taxon>Bacillati</taxon>
        <taxon>Actinomycetota</taxon>
        <taxon>Actinomycetes</taxon>
        <taxon>Micromonosporales</taxon>
        <taxon>Micromonosporaceae</taxon>
        <taxon>Paractinoplanes</taxon>
    </lineage>
</organism>
<dbReference type="RefSeq" id="WP_203822850.1">
    <property type="nucleotide sequence ID" value="NZ_BAAABP010000092.1"/>
</dbReference>
<keyword evidence="3" id="KW-1185">Reference proteome</keyword>
<dbReference type="AlphaFoldDB" id="A0A919J7Y8"/>
<comment type="caution">
    <text evidence="2">The sequence shown here is derived from an EMBL/GenBank/DDBJ whole genome shotgun (WGS) entry which is preliminary data.</text>
</comment>
<reference evidence="2" key="1">
    <citation type="submission" date="2021-01" db="EMBL/GenBank/DDBJ databases">
        <title>Whole genome shotgun sequence of Actinoplanes ferrugineus NBRC 15555.</title>
        <authorList>
            <person name="Komaki H."/>
            <person name="Tamura T."/>
        </authorList>
    </citation>
    <scope>NUCLEOTIDE SEQUENCE</scope>
    <source>
        <strain evidence="2">NBRC 15555</strain>
    </source>
</reference>
<sequence length="171" mass="18633">MRLNADAAVSPAVSPPGDVVGKITVGYQGWFSAAGDGAPINGWWHYSQDWGAMPSPGNKAIKSWPDVRDYTRTYRTGFADLGNGQPASLFSSYDQQTVDTHFRWMQENGLDTAALQRFDPTGGEGPTRDAVTARVRNAAETYGRKSPRLGPSVRRARRKPRPDRSHGPGTA</sequence>
<feature type="compositionally biased region" description="Basic and acidic residues" evidence="1">
    <location>
        <begin position="162"/>
        <end position="171"/>
    </location>
</feature>
<protein>
    <submittedName>
        <fullName evidence="2">Uncharacterized protein</fullName>
    </submittedName>
</protein>
<proteinExistence type="predicted"/>
<gene>
    <name evidence="2" type="ORF">Afe05nite_83510</name>
</gene>
<evidence type="ECO:0000313" key="2">
    <source>
        <dbReference type="EMBL" id="GIE16511.1"/>
    </source>
</evidence>
<dbReference type="Gene3D" id="3.20.20.80">
    <property type="entry name" value="Glycosidases"/>
    <property type="match status" value="1"/>
</dbReference>